<name>A0ACC1AID0_9ROSI</name>
<comment type="caution">
    <text evidence="1">The sequence shown here is derived from an EMBL/GenBank/DDBJ whole genome shotgun (WGS) entry which is preliminary data.</text>
</comment>
<dbReference type="EMBL" id="CM047906">
    <property type="protein sequence ID" value="KAJ0086383.1"/>
    <property type="molecule type" value="Genomic_DNA"/>
</dbReference>
<accession>A0ACC1AID0</accession>
<evidence type="ECO:0000313" key="2">
    <source>
        <dbReference type="Proteomes" id="UP001164250"/>
    </source>
</evidence>
<gene>
    <name evidence="1" type="ORF">Patl1_08670</name>
</gene>
<keyword evidence="2" id="KW-1185">Reference proteome</keyword>
<sequence>MEESEKRRERLRAMRMEAEQAEVCSNVETFAVPDSLSNPLLEKSASQRAQGESYATPRFDYYTDPMAAFSGNKKRGQPDNQIAQDYFTPPSFSASAMPQPSSSFTGPRNPEMRPSPAHQLQSNSSFDQRMYQAQGPYTNAAGYGSPRGMATQQGTPKAWNGSNATIGYYSSGPHGQRNPRGLINPFPVMHQGTPEAWNGSGGTAIYNSPSSASRGGQPFSPGFGPVRSPNINYGQGRPQWYGRGPNPGLGRGGSPGPGSGRGRSGWNGSGTNSGLGQSGARGQGFHSRGSGPEGRQGPQIFYHKSMDEDPWQQVQPLIWKNRSLKGPGSSNSWLPKSISMKKPRVSEASNKSSSQQSLAEYLAASFNEAVNDSPST</sequence>
<reference evidence="2" key="1">
    <citation type="journal article" date="2023" name="G3 (Bethesda)">
        <title>Genome assembly and association tests identify interacting loci associated with vigor, precocity, and sex in interspecific pistachio rootstocks.</title>
        <authorList>
            <person name="Palmer W."/>
            <person name="Jacygrad E."/>
            <person name="Sagayaradj S."/>
            <person name="Cavanaugh K."/>
            <person name="Han R."/>
            <person name="Bertier L."/>
            <person name="Beede B."/>
            <person name="Kafkas S."/>
            <person name="Golino D."/>
            <person name="Preece J."/>
            <person name="Michelmore R."/>
        </authorList>
    </citation>
    <scope>NUCLEOTIDE SEQUENCE [LARGE SCALE GENOMIC DNA]</scope>
</reference>
<organism evidence="1 2">
    <name type="scientific">Pistacia atlantica</name>
    <dbReference type="NCBI Taxonomy" id="434234"/>
    <lineage>
        <taxon>Eukaryota</taxon>
        <taxon>Viridiplantae</taxon>
        <taxon>Streptophyta</taxon>
        <taxon>Embryophyta</taxon>
        <taxon>Tracheophyta</taxon>
        <taxon>Spermatophyta</taxon>
        <taxon>Magnoliopsida</taxon>
        <taxon>eudicotyledons</taxon>
        <taxon>Gunneridae</taxon>
        <taxon>Pentapetalae</taxon>
        <taxon>rosids</taxon>
        <taxon>malvids</taxon>
        <taxon>Sapindales</taxon>
        <taxon>Anacardiaceae</taxon>
        <taxon>Pistacia</taxon>
    </lineage>
</organism>
<evidence type="ECO:0000313" key="1">
    <source>
        <dbReference type="EMBL" id="KAJ0086383.1"/>
    </source>
</evidence>
<protein>
    <submittedName>
        <fullName evidence="1">Uncharacterized protein</fullName>
    </submittedName>
</protein>
<proteinExistence type="predicted"/>
<dbReference type="Proteomes" id="UP001164250">
    <property type="component" value="Chromosome 10"/>
</dbReference>